<keyword evidence="7" id="KW-1185">Reference proteome</keyword>
<dbReference type="Proteomes" id="UP001500603">
    <property type="component" value="Unassembled WGS sequence"/>
</dbReference>
<evidence type="ECO:0000256" key="1">
    <source>
        <dbReference type="ARBA" id="ARBA00023015"/>
    </source>
</evidence>
<dbReference type="PROSITE" id="PS50977">
    <property type="entry name" value="HTH_TETR_2"/>
    <property type="match status" value="1"/>
</dbReference>
<evidence type="ECO:0000256" key="3">
    <source>
        <dbReference type="ARBA" id="ARBA00023163"/>
    </source>
</evidence>
<evidence type="ECO:0000259" key="5">
    <source>
        <dbReference type="PROSITE" id="PS50977"/>
    </source>
</evidence>
<evidence type="ECO:0000256" key="4">
    <source>
        <dbReference type="PROSITE-ProRule" id="PRU00335"/>
    </source>
</evidence>
<organism evidence="6 7">
    <name type="scientific">Nocardia callitridis</name>
    <dbReference type="NCBI Taxonomy" id="648753"/>
    <lineage>
        <taxon>Bacteria</taxon>
        <taxon>Bacillati</taxon>
        <taxon>Actinomycetota</taxon>
        <taxon>Actinomycetes</taxon>
        <taxon>Mycobacteriales</taxon>
        <taxon>Nocardiaceae</taxon>
        <taxon>Nocardia</taxon>
    </lineage>
</organism>
<dbReference type="SUPFAM" id="SSF46689">
    <property type="entry name" value="Homeodomain-like"/>
    <property type="match status" value="1"/>
</dbReference>
<dbReference type="InterPro" id="IPR009057">
    <property type="entry name" value="Homeodomain-like_sf"/>
</dbReference>
<evidence type="ECO:0000256" key="2">
    <source>
        <dbReference type="ARBA" id="ARBA00023125"/>
    </source>
</evidence>
<feature type="domain" description="HTH tetR-type" evidence="5">
    <location>
        <begin position="27"/>
        <end position="87"/>
    </location>
</feature>
<dbReference type="Pfam" id="PF00440">
    <property type="entry name" value="TetR_N"/>
    <property type="match status" value="1"/>
</dbReference>
<reference evidence="7" key="1">
    <citation type="journal article" date="2019" name="Int. J. Syst. Evol. Microbiol.">
        <title>The Global Catalogue of Microorganisms (GCM) 10K type strain sequencing project: providing services to taxonomists for standard genome sequencing and annotation.</title>
        <authorList>
            <consortium name="The Broad Institute Genomics Platform"/>
            <consortium name="The Broad Institute Genome Sequencing Center for Infectious Disease"/>
            <person name="Wu L."/>
            <person name="Ma J."/>
        </authorList>
    </citation>
    <scope>NUCLEOTIDE SEQUENCE [LARGE SCALE GENOMIC DNA]</scope>
    <source>
        <strain evidence="7">JCM 18298</strain>
    </source>
</reference>
<accession>A0ABP9JV35</accession>
<keyword evidence="3" id="KW-0804">Transcription</keyword>
<dbReference type="Gene3D" id="1.10.357.10">
    <property type="entry name" value="Tetracycline Repressor, domain 2"/>
    <property type="match status" value="1"/>
</dbReference>
<dbReference type="InterPro" id="IPR001647">
    <property type="entry name" value="HTH_TetR"/>
</dbReference>
<proteinExistence type="predicted"/>
<keyword evidence="2 4" id="KW-0238">DNA-binding</keyword>
<feature type="DNA-binding region" description="H-T-H motif" evidence="4">
    <location>
        <begin position="50"/>
        <end position="69"/>
    </location>
</feature>
<dbReference type="EMBL" id="BAABJM010000001">
    <property type="protein sequence ID" value="GAA5043291.1"/>
    <property type="molecule type" value="Genomic_DNA"/>
</dbReference>
<dbReference type="PANTHER" id="PTHR30055:SF234">
    <property type="entry name" value="HTH-TYPE TRANSCRIPTIONAL REGULATOR BETI"/>
    <property type="match status" value="1"/>
</dbReference>
<protein>
    <recommendedName>
        <fullName evidence="5">HTH tetR-type domain-containing protein</fullName>
    </recommendedName>
</protein>
<dbReference type="PRINTS" id="PR00455">
    <property type="entry name" value="HTHTETR"/>
</dbReference>
<evidence type="ECO:0000313" key="6">
    <source>
        <dbReference type="EMBL" id="GAA5043291.1"/>
    </source>
</evidence>
<sequence length="226" mass="24261">MRQEGATPVVHTSFAERHRAARDAVLASQRGRLLEAMVGCVSEKGYAATTLTDIVGIARVSRSTFYEHFANKEDCFVAAVRTAVEVMTARAGEEIAQLPADADAVTALETIIVTYCETVATEPDFARLALVEAFTVNQAAIEYHDLAADQFAALYRYYFEQARAADPTLPSASAELIALIPDALAERTRRVLTSEGAAAVPALAPVFIQLVTSVLGVRRGETVPAT</sequence>
<dbReference type="PANTHER" id="PTHR30055">
    <property type="entry name" value="HTH-TYPE TRANSCRIPTIONAL REGULATOR RUTR"/>
    <property type="match status" value="1"/>
</dbReference>
<dbReference type="RefSeq" id="WP_345493313.1">
    <property type="nucleotide sequence ID" value="NZ_BAABJM010000001.1"/>
</dbReference>
<name>A0ABP9JV35_9NOCA</name>
<dbReference type="InterPro" id="IPR050109">
    <property type="entry name" value="HTH-type_TetR-like_transc_reg"/>
</dbReference>
<evidence type="ECO:0000313" key="7">
    <source>
        <dbReference type="Proteomes" id="UP001500603"/>
    </source>
</evidence>
<gene>
    <name evidence="6" type="ORF">GCM10023318_04680</name>
</gene>
<keyword evidence="1" id="KW-0805">Transcription regulation</keyword>
<comment type="caution">
    <text evidence="6">The sequence shown here is derived from an EMBL/GenBank/DDBJ whole genome shotgun (WGS) entry which is preliminary data.</text>
</comment>